<evidence type="ECO:0000256" key="2">
    <source>
        <dbReference type="ARBA" id="ARBA00009695"/>
    </source>
</evidence>
<dbReference type="InterPro" id="IPR053925">
    <property type="entry name" value="RecX_HTH_3rd"/>
</dbReference>
<comment type="similarity">
    <text evidence="2">Belongs to the RecX family.</text>
</comment>
<dbReference type="Pfam" id="PF21981">
    <property type="entry name" value="RecX_HTH3"/>
    <property type="match status" value="1"/>
</dbReference>
<evidence type="ECO:0000256" key="3">
    <source>
        <dbReference type="ARBA" id="ARBA00018111"/>
    </source>
</evidence>
<organism evidence="6">
    <name type="scientific">freshwater metagenome</name>
    <dbReference type="NCBI Taxonomy" id="449393"/>
    <lineage>
        <taxon>unclassified sequences</taxon>
        <taxon>metagenomes</taxon>
        <taxon>ecological metagenomes</taxon>
    </lineage>
</organism>
<sequence length="76" mass="8521">MDDELAESALATITPEDELVRARALVDRKLISLRCDDREQSARRLVAYLRRRGYGGSIAFTVVSEALDLHDVQMDG</sequence>
<accession>A0A6J6TVK4</accession>
<proteinExistence type="inferred from homology"/>
<dbReference type="AlphaFoldDB" id="A0A6J6TVK4"/>
<gene>
    <name evidence="6" type="ORF">UFOPK2786_01262</name>
</gene>
<evidence type="ECO:0000256" key="1">
    <source>
        <dbReference type="ARBA" id="ARBA00004496"/>
    </source>
</evidence>
<protein>
    <recommendedName>
        <fullName evidence="3">Regulatory protein RecX</fullName>
    </recommendedName>
</protein>
<evidence type="ECO:0000259" key="5">
    <source>
        <dbReference type="Pfam" id="PF21981"/>
    </source>
</evidence>
<keyword evidence="4" id="KW-0963">Cytoplasm</keyword>
<reference evidence="6" key="1">
    <citation type="submission" date="2020-05" db="EMBL/GenBank/DDBJ databases">
        <authorList>
            <person name="Chiriac C."/>
            <person name="Salcher M."/>
            <person name="Ghai R."/>
            <person name="Kavagutti S V."/>
        </authorList>
    </citation>
    <scope>NUCLEOTIDE SEQUENCE</scope>
</reference>
<evidence type="ECO:0000313" key="6">
    <source>
        <dbReference type="EMBL" id="CAB4750447.1"/>
    </source>
</evidence>
<name>A0A6J6TVK4_9ZZZZ</name>
<evidence type="ECO:0000256" key="4">
    <source>
        <dbReference type="ARBA" id="ARBA00022490"/>
    </source>
</evidence>
<dbReference type="GO" id="GO:0005737">
    <property type="term" value="C:cytoplasm"/>
    <property type="evidence" value="ECO:0007669"/>
    <property type="project" value="UniProtKB-SubCell"/>
</dbReference>
<dbReference type="EMBL" id="CAEZYW010000205">
    <property type="protein sequence ID" value="CAB4750447.1"/>
    <property type="molecule type" value="Genomic_DNA"/>
</dbReference>
<comment type="subcellular location">
    <subcellularLocation>
        <location evidence="1">Cytoplasm</location>
    </subcellularLocation>
</comment>
<feature type="domain" description="RecX third three-helical" evidence="5">
    <location>
        <begin position="16"/>
        <end position="62"/>
    </location>
</feature>